<reference evidence="1" key="1">
    <citation type="submission" date="2018-05" db="EMBL/GenBank/DDBJ databases">
        <authorList>
            <person name="Lanie J.A."/>
            <person name="Ng W.-L."/>
            <person name="Kazmierczak K.M."/>
            <person name="Andrzejewski T.M."/>
            <person name="Davidsen T.M."/>
            <person name="Wayne K.J."/>
            <person name="Tettelin H."/>
            <person name="Glass J.I."/>
            <person name="Rusch D."/>
            <person name="Podicherti R."/>
            <person name="Tsui H.-C.T."/>
            <person name="Winkler M.E."/>
        </authorList>
    </citation>
    <scope>NUCLEOTIDE SEQUENCE</scope>
</reference>
<dbReference type="EMBL" id="UINC01190506">
    <property type="protein sequence ID" value="SVE04699.1"/>
    <property type="molecule type" value="Genomic_DNA"/>
</dbReference>
<accession>A0A383AAW0</accession>
<organism evidence="1">
    <name type="scientific">marine metagenome</name>
    <dbReference type="NCBI Taxonomy" id="408172"/>
    <lineage>
        <taxon>unclassified sequences</taxon>
        <taxon>metagenomes</taxon>
        <taxon>ecological metagenomes</taxon>
    </lineage>
</organism>
<protein>
    <submittedName>
        <fullName evidence="1">Uncharacterized protein</fullName>
    </submittedName>
</protein>
<proteinExistence type="predicted"/>
<sequence>MSKCFNTYQKIISSLFVSIIIFKFKAVNG</sequence>
<gene>
    <name evidence="1" type="ORF">METZ01_LOCUS457553</name>
</gene>
<evidence type="ECO:0000313" key="1">
    <source>
        <dbReference type="EMBL" id="SVE04699.1"/>
    </source>
</evidence>
<name>A0A383AAW0_9ZZZZ</name>
<dbReference type="AlphaFoldDB" id="A0A383AAW0"/>